<accession>A0ABT3H1P9</accession>
<protein>
    <submittedName>
        <fullName evidence="5">Glutamine synthetase</fullName>
    </submittedName>
</protein>
<dbReference type="SMART" id="SM01230">
    <property type="entry name" value="Gln-synt_C"/>
    <property type="match status" value="1"/>
</dbReference>
<feature type="domain" description="GS catalytic" evidence="4">
    <location>
        <begin position="98"/>
        <end position="430"/>
    </location>
</feature>
<dbReference type="PANTHER" id="PTHR43785">
    <property type="entry name" value="GAMMA-GLUTAMYLPUTRESCINE SYNTHETASE"/>
    <property type="match status" value="1"/>
</dbReference>
<evidence type="ECO:0000256" key="3">
    <source>
        <dbReference type="RuleBase" id="RU000384"/>
    </source>
</evidence>
<evidence type="ECO:0000313" key="6">
    <source>
        <dbReference type="Proteomes" id="UP001208938"/>
    </source>
</evidence>
<dbReference type="Proteomes" id="UP001208938">
    <property type="component" value="Unassembled WGS sequence"/>
</dbReference>
<comment type="similarity">
    <text evidence="2 3">Belongs to the glutamine synthetase family.</text>
</comment>
<dbReference type="Gene3D" id="3.30.590.10">
    <property type="entry name" value="Glutamine synthetase/guanido kinase, catalytic domain"/>
    <property type="match status" value="1"/>
</dbReference>
<dbReference type="PROSITE" id="PS51987">
    <property type="entry name" value="GS_CATALYTIC"/>
    <property type="match status" value="1"/>
</dbReference>
<comment type="caution">
    <text evidence="5">The sequence shown here is derived from an EMBL/GenBank/DDBJ whole genome shotgun (WGS) entry which is preliminary data.</text>
</comment>
<keyword evidence="1" id="KW-0436">Ligase</keyword>
<dbReference type="EMBL" id="JAPDFL010000001">
    <property type="protein sequence ID" value="MCW1933732.1"/>
    <property type="molecule type" value="Genomic_DNA"/>
</dbReference>
<dbReference type="InterPro" id="IPR014746">
    <property type="entry name" value="Gln_synth/guanido_kin_cat_dom"/>
</dbReference>
<proteinExistence type="inferred from homology"/>
<evidence type="ECO:0000313" key="5">
    <source>
        <dbReference type="EMBL" id="MCW1933732.1"/>
    </source>
</evidence>
<evidence type="ECO:0000256" key="1">
    <source>
        <dbReference type="ARBA" id="ARBA00022598"/>
    </source>
</evidence>
<sequence length="430" mass="46659">MRDRLRPVWCDHLSILRSKYLPQEKIGSGSTRFAQPCLAVHYDKDLIVDAPGTNCLDGLPDMTLTWDAADIRPGWEPGVHMVTGDMTDRDGAPVPILGRNRLKAAIADWAKHGLTPKIGIELEAFAFTRAEDGTLVPYDVPGGHVYGGGPFNDPLGFTDAIWAAAEAAGFKLDLVTTEYDTPQYEFTLSFDEALQAVDETVMFRQLAREVAFQKGIILTFLPKPLFDRGGSGMHINLSFTDSAGNNALSTGPQGGIKGMTDLGRGCIAGWMKHHKALAALTAPSVNSYARLQPASMSGFWCNWGEDHRGVTCRVSGEGGKKARLEHRMADAAANPYAAVAAVLQSARLGFEGRYDLPPVETGDCFMGQNAAYGVAETLSAALDDLEADATLIAAMGPEYVAHHVHMKRVEVDKTKDMTPEQARDFSIWFV</sequence>
<organism evidence="5 6">
    <name type="scientific">Pararhodobacter zhoushanensis</name>
    <dbReference type="NCBI Taxonomy" id="2479545"/>
    <lineage>
        <taxon>Bacteria</taxon>
        <taxon>Pseudomonadati</taxon>
        <taxon>Pseudomonadota</taxon>
        <taxon>Alphaproteobacteria</taxon>
        <taxon>Rhodobacterales</taxon>
        <taxon>Paracoccaceae</taxon>
        <taxon>Pararhodobacter</taxon>
    </lineage>
</organism>
<dbReference type="PANTHER" id="PTHR43785:SF12">
    <property type="entry name" value="TYPE-1 GLUTAMINE SYNTHETASE 2"/>
    <property type="match status" value="1"/>
</dbReference>
<dbReference type="RefSeq" id="WP_264506608.1">
    <property type="nucleotide sequence ID" value="NZ_JAPDFL010000001.1"/>
</dbReference>
<dbReference type="InterPro" id="IPR008146">
    <property type="entry name" value="Gln_synth_cat_dom"/>
</dbReference>
<keyword evidence="6" id="KW-1185">Reference proteome</keyword>
<evidence type="ECO:0000256" key="2">
    <source>
        <dbReference type="PROSITE-ProRule" id="PRU01331"/>
    </source>
</evidence>
<dbReference type="SUPFAM" id="SSF55931">
    <property type="entry name" value="Glutamine synthetase/guanido kinase"/>
    <property type="match status" value="1"/>
</dbReference>
<dbReference type="Pfam" id="PF00120">
    <property type="entry name" value="Gln-synt_C"/>
    <property type="match status" value="1"/>
</dbReference>
<evidence type="ECO:0000259" key="4">
    <source>
        <dbReference type="PROSITE" id="PS51987"/>
    </source>
</evidence>
<gene>
    <name evidence="5" type="ORF">OKW52_16080</name>
</gene>
<name>A0ABT3H1P9_9RHOB</name>
<reference evidence="5 6" key="1">
    <citation type="submission" date="2022-10" db="EMBL/GenBank/DDBJ databases">
        <title>Pararhodobacter sp. nov., isolated from marine algae.</title>
        <authorList>
            <person name="Choi B.J."/>
            <person name="Kim J.M."/>
            <person name="Lee J.K."/>
            <person name="Choi D.G."/>
            <person name="Jeon C.O."/>
        </authorList>
    </citation>
    <scope>NUCLEOTIDE SEQUENCE [LARGE SCALE GENOMIC DNA]</scope>
    <source>
        <strain evidence="5 6">ZQ420</strain>
    </source>
</reference>